<feature type="compositionally biased region" description="Basic and acidic residues" evidence="1">
    <location>
        <begin position="202"/>
        <end position="211"/>
    </location>
</feature>
<proteinExistence type="predicted"/>
<feature type="compositionally biased region" description="Polar residues" evidence="1">
    <location>
        <begin position="61"/>
        <end position="77"/>
    </location>
</feature>
<feature type="region of interest" description="Disordered" evidence="1">
    <location>
        <begin position="1"/>
        <end position="211"/>
    </location>
</feature>
<feature type="compositionally biased region" description="Basic and acidic residues" evidence="1">
    <location>
        <begin position="78"/>
        <end position="94"/>
    </location>
</feature>
<sequence>MFSLIRRISHSVIPRPDRPWADDPTSNAPQKGRKRRLSSTDRDLDPDMEQMNKKKVRGESVASSVTDVAHDGSSTLLHETEGVKEVTEGVKEVEITEIMAPESIPLPAEEIDELDEPSSGDTPPPETENIESSTTETEPTTDVPVLNTGPEVADVPIIPEPVVPAPNDVETEKAVAVEGPSEEGSTLPLNGAAGTRRSARSKPKEDTSAKD</sequence>
<evidence type="ECO:0000313" key="3">
    <source>
        <dbReference type="Proteomes" id="UP000807353"/>
    </source>
</evidence>
<evidence type="ECO:0000256" key="1">
    <source>
        <dbReference type="SAM" id="MobiDB-lite"/>
    </source>
</evidence>
<evidence type="ECO:0000313" key="2">
    <source>
        <dbReference type="EMBL" id="KAF9467136.1"/>
    </source>
</evidence>
<dbReference type="Proteomes" id="UP000807353">
    <property type="component" value="Unassembled WGS sequence"/>
</dbReference>
<keyword evidence="3" id="KW-1185">Reference proteome</keyword>
<dbReference type="AlphaFoldDB" id="A0A9P6CI33"/>
<dbReference type="EMBL" id="MU150238">
    <property type="protein sequence ID" value="KAF9467136.1"/>
    <property type="molecule type" value="Genomic_DNA"/>
</dbReference>
<accession>A0A9P6CI33</accession>
<feature type="compositionally biased region" description="Low complexity" evidence="1">
    <location>
        <begin position="130"/>
        <end position="141"/>
    </location>
</feature>
<gene>
    <name evidence="2" type="ORF">BDZ94DRAFT_1233309</name>
</gene>
<comment type="caution">
    <text evidence="2">The sequence shown here is derived from an EMBL/GenBank/DDBJ whole genome shotgun (WGS) entry which is preliminary data.</text>
</comment>
<reference evidence="2" key="1">
    <citation type="submission" date="2020-11" db="EMBL/GenBank/DDBJ databases">
        <authorList>
            <consortium name="DOE Joint Genome Institute"/>
            <person name="Ahrendt S."/>
            <person name="Riley R."/>
            <person name="Andreopoulos W."/>
            <person name="Labutti K."/>
            <person name="Pangilinan J."/>
            <person name="Ruiz-Duenas F.J."/>
            <person name="Barrasa J.M."/>
            <person name="Sanchez-Garcia M."/>
            <person name="Camarero S."/>
            <person name="Miyauchi S."/>
            <person name="Serrano A."/>
            <person name="Linde D."/>
            <person name="Babiker R."/>
            <person name="Drula E."/>
            <person name="Ayuso-Fernandez I."/>
            <person name="Pacheco R."/>
            <person name="Padilla G."/>
            <person name="Ferreira P."/>
            <person name="Barriuso J."/>
            <person name="Kellner H."/>
            <person name="Castanera R."/>
            <person name="Alfaro M."/>
            <person name="Ramirez L."/>
            <person name="Pisabarro A.G."/>
            <person name="Kuo A."/>
            <person name="Tritt A."/>
            <person name="Lipzen A."/>
            <person name="He G."/>
            <person name="Yan M."/>
            <person name="Ng V."/>
            <person name="Cullen D."/>
            <person name="Martin F."/>
            <person name="Rosso M.-N."/>
            <person name="Henrissat B."/>
            <person name="Hibbett D."/>
            <person name="Martinez A.T."/>
            <person name="Grigoriev I.V."/>
        </authorList>
    </citation>
    <scope>NUCLEOTIDE SEQUENCE</scope>
    <source>
        <strain evidence="2">CBS 247.69</strain>
    </source>
</reference>
<organism evidence="2 3">
    <name type="scientific">Collybia nuda</name>
    <dbReference type="NCBI Taxonomy" id="64659"/>
    <lineage>
        <taxon>Eukaryota</taxon>
        <taxon>Fungi</taxon>
        <taxon>Dikarya</taxon>
        <taxon>Basidiomycota</taxon>
        <taxon>Agaricomycotina</taxon>
        <taxon>Agaricomycetes</taxon>
        <taxon>Agaricomycetidae</taxon>
        <taxon>Agaricales</taxon>
        <taxon>Tricholomatineae</taxon>
        <taxon>Clitocybaceae</taxon>
        <taxon>Collybia</taxon>
    </lineage>
</organism>
<protein>
    <submittedName>
        <fullName evidence="2">Uncharacterized protein</fullName>
    </submittedName>
</protein>
<dbReference type="OrthoDB" id="3269227at2759"/>
<name>A0A9P6CI33_9AGAR</name>
<feature type="compositionally biased region" description="Acidic residues" evidence="1">
    <location>
        <begin position="109"/>
        <end position="118"/>
    </location>
</feature>